<dbReference type="Pfam" id="PF13873">
    <property type="entry name" value="Myb_DNA-bind_5"/>
    <property type="match status" value="1"/>
</dbReference>
<comment type="function">
    <text evidence="6">Involved in transvection phenomena (= synapsis-dependent gene expression), where the synaptic pairing of chromosomes carrying genes with which zeste interacts influences the expression of these genes. Zeste binds to DNA and stimulates transcription from a nearby promoter.</text>
</comment>
<dbReference type="InterPro" id="IPR028002">
    <property type="entry name" value="Myb_DNA-bind_5"/>
</dbReference>
<keyword evidence="5" id="KW-0804">Transcription</keyword>
<evidence type="ECO:0000256" key="2">
    <source>
        <dbReference type="ARBA" id="ARBA00016807"/>
    </source>
</evidence>
<keyword evidence="3" id="KW-0805">Transcription regulation</keyword>
<dbReference type="Proteomes" id="UP001652661">
    <property type="component" value="Chromosome 2R"/>
</dbReference>
<sequence>MNRRNKRTSFNQLTFFLDTMEANPRLAANKLSRACDAKKWKEMSVELNQCPVGPKLSAEDWRKRLNDWKNTTHSKYRRSVTAGNRTMNAQETRCMRIFFGEPCSQEPVQFDEYPDYEEDQPEEQEYIEEEPQAQYQELEPEEENAAAMLISRAEQNSAQRIRLQNPESIIYEVETILPTNTSEEESVLSFGKEIQHQIKRISDIHKAALDFKIARFKYKNPGFEFNLGNI</sequence>
<organism evidence="8 9">
    <name type="scientific">Drosophila kikkawai</name>
    <name type="common">Fruit fly</name>
    <dbReference type="NCBI Taxonomy" id="30033"/>
    <lineage>
        <taxon>Eukaryota</taxon>
        <taxon>Metazoa</taxon>
        <taxon>Ecdysozoa</taxon>
        <taxon>Arthropoda</taxon>
        <taxon>Hexapoda</taxon>
        <taxon>Insecta</taxon>
        <taxon>Pterygota</taxon>
        <taxon>Neoptera</taxon>
        <taxon>Endopterygota</taxon>
        <taxon>Diptera</taxon>
        <taxon>Brachycera</taxon>
        <taxon>Muscomorpha</taxon>
        <taxon>Ephydroidea</taxon>
        <taxon>Drosophilidae</taxon>
        <taxon>Drosophila</taxon>
        <taxon>Sophophora</taxon>
    </lineage>
</organism>
<dbReference type="GO" id="GO:0003677">
    <property type="term" value="F:DNA binding"/>
    <property type="evidence" value="ECO:0007669"/>
    <property type="project" value="UniProtKB-KW"/>
</dbReference>
<dbReference type="OrthoDB" id="8045892at2759"/>
<evidence type="ECO:0000256" key="5">
    <source>
        <dbReference type="ARBA" id="ARBA00023163"/>
    </source>
</evidence>
<dbReference type="GeneID" id="108082357"/>
<proteinExistence type="predicted"/>
<reference evidence="8" key="1">
    <citation type="submission" date="2025-05" db="UniProtKB">
        <authorList>
            <consortium name="RefSeq"/>
        </authorList>
    </citation>
    <scope>NUCLEOTIDE SEQUENCE [LARGE SCALE GENOMIC DNA]</scope>
    <source>
        <strain evidence="8">14028-0561.14</strain>
    </source>
</reference>
<dbReference type="RefSeq" id="XP_017033186.1">
    <property type="nucleotide sequence ID" value="XM_017177697.3"/>
</dbReference>
<evidence type="ECO:0000313" key="9">
    <source>
        <dbReference type="RefSeq" id="XP_017033186.1"/>
    </source>
</evidence>
<name>A0A6P4JCB8_DROKI</name>
<feature type="domain" description="Myb/SANT-like DNA-binding" evidence="7">
    <location>
        <begin position="4"/>
        <end position="76"/>
    </location>
</feature>
<reference evidence="9" key="2">
    <citation type="submission" date="2025-08" db="UniProtKB">
        <authorList>
            <consortium name="RefSeq"/>
        </authorList>
    </citation>
    <scope>IDENTIFICATION</scope>
    <source>
        <strain evidence="9">14028-0561.14</strain>
        <tissue evidence="9">Whole fly</tissue>
    </source>
</reference>
<dbReference type="AlphaFoldDB" id="A0A6P4JCB8"/>
<comment type="subunit">
    <text evidence="1">Self-associates forming complexes of several hundred monomers.</text>
</comment>
<accession>A0A6P4JCB8</accession>
<evidence type="ECO:0000256" key="4">
    <source>
        <dbReference type="ARBA" id="ARBA00023125"/>
    </source>
</evidence>
<protein>
    <recommendedName>
        <fullName evidence="2">Regulatory protein zeste</fullName>
    </recommendedName>
</protein>
<keyword evidence="8" id="KW-1185">Reference proteome</keyword>
<gene>
    <name evidence="9" type="primary">LOC108082357</name>
</gene>
<evidence type="ECO:0000256" key="1">
    <source>
        <dbReference type="ARBA" id="ARBA00011764"/>
    </source>
</evidence>
<keyword evidence="4" id="KW-0238">DNA-binding</keyword>
<evidence type="ECO:0000256" key="6">
    <source>
        <dbReference type="ARBA" id="ARBA00025466"/>
    </source>
</evidence>
<evidence type="ECO:0000259" key="7">
    <source>
        <dbReference type="Pfam" id="PF13873"/>
    </source>
</evidence>
<evidence type="ECO:0000256" key="3">
    <source>
        <dbReference type="ARBA" id="ARBA00023015"/>
    </source>
</evidence>
<evidence type="ECO:0000313" key="8">
    <source>
        <dbReference type="Proteomes" id="UP001652661"/>
    </source>
</evidence>